<evidence type="ECO:0000313" key="4">
    <source>
        <dbReference type="EMBL" id="JAA69773.1"/>
    </source>
</evidence>
<reference evidence="4" key="1">
    <citation type="submission" date="2012-12" db="EMBL/GenBank/DDBJ databases">
        <title>Identification and characterization of a phenylalanine ammonia-lyase gene family in Isatis indigotica Fort.</title>
        <authorList>
            <person name="Liu Q."/>
            <person name="Chen J."/>
            <person name="Zhou X."/>
            <person name="Di P."/>
            <person name="Xiao Y."/>
            <person name="Xuan H."/>
            <person name="Zhang L."/>
            <person name="Chen W."/>
        </authorList>
    </citation>
    <scope>NUCLEOTIDE SEQUENCE</scope>
    <source>
        <tissue evidence="4">Salivary gland</tissue>
    </source>
</reference>
<organism evidence="4">
    <name type="scientific">Ixodes ricinus</name>
    <name type="common">Common tick</name>
    <name type="synonym">Acarus ricinus</name>
    <dbReference type="NCBI Taxonomy" id="34613"/>
    <lineage>
        <taxon>Eukaryota</taxon>
        <taxon>Metazoa</taxon>
        <taxon>Ecdysozoa</taxon>
        <taxon>Arthropoda</taxon>
        <taxon>Chelicerata</taxon>
        <taxon>Arachnida</taxon>
        <taxon>Acari</taxon>
        <taxon>Parasitiformes</taxon>
        <taxon>Ixodida</taxon>
        <taxon>Ixodoidea</taxon>
        <taxon>Ixodidae</taxon>
        <taxon>Ixodinae</taxon>
        <taxon>Ixodes</taxon>
    </lineage>
</organism>
<comment type="similarity">
    <text evidence="1">Belongs to the SRR1 family.</text>
</comment>
<evidence type="ECO:0000256" key="2">
    <source>
        <dbReference type="SAM" id="MobiDB-lite"/>
    </source>
</evidence>
<dbReference type="InterPro" id="IPR040044">
    <property type="entry name" value="SRR1L"/>
</dbReference>
<name>A0A0K8RG00_IXORI</name>
<dbReference type="PANTHER" id="PTHR28626">
    <property type="entry name" value="SRR1-LIKE PROTEIN"/>
    <property type="match status" value="1"/>
</dbReference>
<feature type="domain" description="SRR1-like" evidence="3">
    <location>
        <begin position="77"/>
        <end position="238"/>
    </location>
</feature>
<evidence type="ECO:0000256" key="1">
    <source>
        <dbReference type="ARBA" id="ARBA00009856"/>
    </source>
</evidence>
<dbReference type="GO" id="GO:0005737">
    <property type="term" value="C:cytoplasm"/>
    <property type="evidence" value="ECO:0007669"/>
    <property type="project" value="TreeGrafter"/>
</dbReference>
<accession>A0A0K8RG00</accession>
<evidence type="ECO:0000259" key="3">
    <source>
        <dbReference type="Pfam" id="PF07985"/>
    </source>
</evidence>
<dbReference type="AlphaFoldDB" id="A0A0K8RG00"/>
<dbReference type="EMBL" id="GADI01004035">
    <property type="protein sequence ID" value="JAA69773.1"/>
    <property type="molecule type" value="mRNA"/>
</dbReference>
<dbReference type="InterPro" id="IPR012942">
    <property type="entry name" value="SRR1-like"/>
</dbReference>
<dbReference type="PANTHER" id="PTHR28626:SF3">
    <property type="entry name" value="SRR1-LIKE PROTEIN"/>
    <property type="match status" value="1"/>
</dbReference>
<dbReference type="GO" id="GO:0005634">
    <property type="term" value="C:nucleus"/>
    <property type="evidence" value="ECO:0007669"/>
    <property type="project" value="TreeGrafter"/>
</dbReference>
<dbReference type="Pfam" id="PF07985">
    <property type="entry name" value="SRR1"/>
    <property type="match status" value="1"/>
</dbReference>
<protein>
    <recommendedName>
        <fullName evidence="3">SRR1-like domain-containing protein</fullName>
    </recommendedName>
</protein>
<proteinExistence type="evidence at transcript level"/>
<sequence>MSTTTTNDGFSVVKKGKRRKPERAPFQAPAAETPGAEDEPDEANVLRRIAEAEADLVGSAYVQNLQDVLFKSAAFCRDKDSPVIHVVCYGLGSFSRCVNARYQLALLICIRRYLSASSAVVYDPVFTALERRVLASLKFDVLEHNEEGKRCVKERTLFFMPHCGTPLYNSLLWANWTKTSLNNILILGNSFDTIWTNKLDRVLDEKCSFLLSVKPAVREFAIVNNFRYADVFNDMSLHAFDGALLRDDVWLSKQEPFYGKDDEIVLALRNCRV</sequence>
<feature type="region of interest" description="Disordered" evidence="2">
    <location>
        <begin position="1"/>
        <end position="42"/>
    </location>
</feature>